<dbReference type="AlphaFoldDB" id="A0A8D8TU38"/>
<name>A0A8D8TU38_9HEMI</name>
<organism evidence="1">
    <name type="scientific">Cacopsylla melanoneura</name>
    <dbReference type="NCBI Taxonomy" id="428564"/>
    <lineage>
        <taxon>Eukaryota</taxon>
        <taxon>Metazoa</taxon>
        <taxon>Ecdysozoa</taxon>
        <taxon>Arthropoda</taxon>
        <taxon>Hexapoda</taxon>
        <taxon>Insecta</taxon>
        <taxon>Pterygota</taxon>
        <taxon>Neoptera</taxon>
        <taxon>Paraneoptera</taxon>
        <taxon>Hemiptera</taxon>
        <taxon>Sternorrhyncha</taxon>
        <taxon>Psylloidea</taxon>
        <taxon>Psyllidae</taxon>
        <taxon>Psyllinae</taxon>
        <taxon>Cacopsylla</taxon>
    </lineage>
</organism>
<accession>A0A8D8TU38</accession>
<protein>
    <submittedName>
        <fullName evidence="1">Uncharacterized protein</fullName>
    </submittedName>
</protein>
<evidence type="ECO:0000313" key="1">
    <source>
        <dbReference type="EMBL" id="CAG6694825.1"/>
    </source>
</evidence>
<sequence length="110" mass="12459">MLKDQFCGHCTLSTVQKSRTTLKKILAAALIFIAGKSRTINSIPCVMKFFLFQYKSTLMSKITKALWTRPFSGLREIDVLVQSRIILDLDISSFASIPVSEMLYEGQQYS</sequence>
<dbReference type="EMBL" id="HBUF01320275">
    <property type="protein sequence ID" value="CAG6694825.1"/>
    <property type="molecule type" value="Transcribed_RNA"/>
</dbReference>
<reference evidence="1" key="1">
    <citation type="submission" date="2021-05" db="EMBL/GenBank/DDBJ databases">
        <authorList>
            <person name="Alioto T."/>
            <person name="Alioto T."/>
            <person name="Gomez Garrido J."/>
        </authorList>
    </citation>
    <scope>NUCLEOTIDE SEQUENCE</scope>
</reference>
<proteinExistence type="predicted"/>